<dbReference type="GO" id="GO:0007155">
    <property type="term" value="P:cell adhesion"/>
    <property type="evidence" value="ECO:0007669"/>
    <property type="project" value="TreeGrafter"/>
</dbReference>
<dbReference type="PROSITE" id="PS50213">
    <property type="entry name" value="FAS1"/>
    <property type="match status" value="1"/>
</dbReference>
<proteinExistence type="predicted"/>
<accession>A0A158R6B3</accession>
<feature type="signal peptide" evidence="1">
    <location>
        <begin position="1"/>
        <end position="21"/>
    </location>
</feature>
<name>A0A158R6B3_9BILA</name>
<dbReference type="GO" id="GO:0030198">
    <property type="term" value="P:extracellular matrix organization"/>
    <property type="evidence" value="ECO:0007669"/>
    <property type="project" value="TreeGrafter"/>
</dbReference>
<organism evidence="3 4">
    <name type="scientific">Syphacia muris</name>
    <dbReference type="NCBI Taxonomy" id="451379"/>
    <lineage>
        <taxon>Eukaryota</taxon>
        <taxon>Metazoa</taxon>
        <taxon>Ecdysozoa</taxon>
        <taxon>Nematoda</taxon>
        <taxon>Chromadorea</taxon>
        <taxon>Rhabditida</taxon>
        <taxon>Spirurina</taxon>
        <taxon>Oxyuridomorpha</taxon>
        <taxon>Oxyuroidea</taxon>
        <taxon>Oxyuridae</taxon>
        <taxon>Syphacia</taxon>
    </lineage>
</organism>
<keyword evidence="1" id="KW-0732">Signal</keyword>
<evidence type="ECO:0000313" key="4">
    <source>
        <dbReference type="WBParaSite" id="SMUV_0001061401-mRNA-1"/>
    </source>
</evidence>
<dbReference type="InterPro" id="IPR000782">
    <property type="entry name" value="FAS1_domain"/>
</dbReference>
<dbReference type="GO" id="GO:0050839">
    <property type="term" value="F:cell adhesion molecule binding"/>
    <property type="evidence" value="ECO:0007669"/>
    <property type="project" value="TreeGrafter"/>
</dbReference>
<reference evidence="4" key="1">
    <citation type="submission" date="2016-04" db="UniProtKB">
        <authorList>
            <consortium name="WormBaseParasite"/>
        </authorList>
    </citation>
    <scope>IDENTIFICATION</scope>
</reference>
<sequence length="498" mass="56001">MISRSILLITVIHLLHSSVTSSYVCCQAQIVPNVKKLANDEFEQTPIGYAFAHFLDERSPSMHEKMHLATSSRENSDLQEQEDYSSLDTVANKASDILGGLFSFFDEKSRVPITPITIRSKNPLEQPVTSPAPTPSSSAITLREHTCVRERRVDVAHASDYVDCVEFDKAVRCVSGGQNYSTVRIVECCEGYTTENIHDGCTTESPQQSLSKLILNYSKCFEAVPEDAVYSSTVFLSPNKNCKKKSSEVKDYTIRGIYHKYDLLDGQRLHTKGGGYVIAQEATKRNKNSVLLNCVEMKEVTAQDGVLFVMDKNIEARKQTLGNYFDTNANFSIFKNLFNDEIRELLDSSTVTTVFAFPNEAFTRLAPSLQVRIREKRKCLKGLIKEHIFTGFHCSSYLNSSSISAISGNAHSFIRQLANGTLVIRVDNAKILRTDQVYSNGVIHTIDDVIYDQKFQDWRDHLSIYEEEFLKLVESAQPDDDKISALVVPPKETLKVLN</sequence>
<dbReference type="InterPro" id="IPR050904">
    <property type="entry name" value="Adhesion/Biosynth-related"/>
</dbReference>
<dbReference type="SMART" id="SM00554">
    <property type="entry name" value="FAS1"/>
    <property type="match status" value="1"/>
</dbReference>
<evidence type="ECO:0000259" key="2">
    <source>
        <dbReference type="PROSITE" id="PS50213"/>
    </source>
</evidence>
<dbReference type="PANTHER" id="PTHR10900">
    <property type="entry name" value="PERIOSTIN-RELATED"/>
    <property type="match status" value="1"/>
</dbReference>
<dbReference type="PANTHER" id="PTHR10900:SF124">
    <property type="entry name" value="FI05614P"/>
    <property type="match status" value="1"/>
</dbReference>
<dbReference type="WBParaSite" id="SMUV_0001061401-mRNA-1">
    <property type="protein sequence ID" value="SMUV_0001061401-mRNA-1"/>
    <property type="gene ID" value="SMUV_0001061401"/>
</dbReference>
<dbReference type="SUPFAM" id="SSF82153">
    <property type="entry name" value="FAS1 domain"/>
    <property type="match status" value="1"/>
</dbReference>
<dbReference type="Proteomes" id="UP000046393">
    <property type="component" value="Unplaced"/>
</dbReference>
<dbReference type="STRING" id="451379.A0A158R6B3"/>
<dbReference type="GO" id="GO:0031012">
    <property type="term" value="C:extracellular matrix"/>
    <property type="evidence" value="ECO:0007669"/>
    <property type="project" value="TreeGrafter"/>
</dbReference>
<evidence type="ECO:0000313" key="3">
    <source>
        <dbReference type="Proteomes" id="UP000046393"/>
    </source>
</evidence>
<dbReference type="AlphaFoldDB" id="A0A158R6B3"/>
<evidence type="ECO:0000256" key="1">
    <source>
        <dbReference type="SAM" id="SignalP"/>
    </source>
</evidence>
<dbReference type="Pfam" id="PF02469">
    <property type="entry name" value="Fasciclin"/>
    <property type="match status" value="1"/>
</dbReference>
<keyword evidence="3" id="KW-1185">Reference proteome</keyword>
<feature type="chain" id="PRO_5007631566" evidence="1">
    <location>
        <begin position="22"/>
        <end position="498"/>
    </location>
</feature>
<feature type="domain" description="FAS1" evidence="2">
    <location>
        <begin position="318"/>
        <end position="450"/>
    </location>
</feature>
<dbReference type="InterPro" id="IPR036378">
    <property type="entry name" value="FAS1_dom_sf"/>
</dbReference>
<dbReference type="Gene3D" id="2.30.180.10">
    <property type="entry name" value="FAS1 domain"/>
    <property type="match status" value="1"/>
</dbReference>
<dbReference type="GO" id="GO:0005615">
    <property type="term" value="C:extracellular space"/>
    <property type="evidence" value="ECO:0007669"/>
    <property type="project" value="TreeGrafter"/>
</dbReference>
<protein>
    <submittedName>
        <fullName evidence="4">FAS1 domain-containing protein</fullName>
    </submittedName>
</protein>